<dbReference type="HOGENOM" id="CLU_2691754_0_0_1"/>
<dbReference type="Proteomes" id="UP000026961">
    <property type="component" value="Chromosome 2"/>
</dbReference>
<evidence type="ECO:0000313" key="2">
    <source>
        <dbReference type="Proteomes" id="UP000026961"/>
    </source>
</evidence>
<keyword evidence="2" id="KW-1185">Reference proteome</keyword>
<dbReference type="EnsemblPlants" id="OGLUM02G15960.1">
    <property type="protein sequence ID" value="OGLUM02G15960.1"/>
    <property type="gene ID" value="OGLUM02G15960"/>
</dbReference>
<protein>
    <submittedName>
        <fullName evidence="1">Uncharacterized protein</fullName>
    </submittedName>
</protein>
<evidence type="ECO:0000313" key="1">
    <source>
        <dbReference type="EnsemblPlants" id="OGLUM02G15960.1"/>
    </source>
</evidence>
<name>A0A0D9YRX8_9ORYZ</name>
<reference evidence="1" key="2">
    <citation type="submission" date="2018-05" db="EMBL/GenBank/DDBJ databases">
        <title>OgluRS3 (Oryza glumaepatula Reference Sequence Version 3).</title>
        <authorList>
            <person name="Zhang J."/>
            <person name="Kudrna D."/>
            <person name="Lee S."/>
            <person name="Talag J."/>
            <person name="Welchert J."/>
            <person name="Wing R.A."/>
        </authorList>
    </citation>
    <scope>NUCLEOTIDE SEQUENCE [LARGE SCALE GENOMIC DNA]</scope>
</reference>
<organism evidence="1">
    <name type="scientific">Oryza glumipatula</name>
    <dbReference type="NCBI Taxonomy" id="40148"/>
    <lineage>
        <taxon>Eukaryota</taxon>
        <taxon>Viridiplantae</taxon>
        <taxon>Streptophyta</taxon>
        <taxon>Embryophyta</taxon>
        <taxon>Tracheophyta</taxon>
        <taxon>Spermatophyta</taxon>
        <taxon>Magnoliopsida</taxon>
        <taxon>Liliopsida</taxon>
        <taxon>Poales</taxon>
        <taxon>Poaceae</taxon>
        <taxon>BOP clade</taxon>
        <taxon>Oryzoideae</taxon>
        <taxon>Oryzeae</taxon>
        <taxon>Oryzinae</taxon>
        <taxon>Oryza</taxon>
    </lineage>
</organism>
<proteinExistence type="predicted"/>
<reference evidence="1" key="1">
    <citation type="submission" date="2015-04" db="UniProtKB">
        <authorList>
            <consortium name="EnsemblPlants"/>
        </authorList>
    </citation>
    <scope>IDENTIFICATION</scope>
</reference>
<sequence length="74" mass="8091">MGNIRGGDAKVTGSGYAFGRGNLLGGIVEDLYKTKYSDQRSEKSENKTALENMETKGIFRKTCNPIPVLHPTKT</sequence>
<dbReference type="Gramene" id="OGLUM02G15960.1">
    <property type="protein sequence ID" value="OGLUM02G15960.1"/>
    <property type="gene ID" value="OGLUM02G15960"/>
</dbReference>
<accession>A0A0D9YRX8</accession>
<dbReference type="AlphaFoldDB" id="A0A0D9YRX8"/>